<dbReference type="InterPro" id="IPR051114">
    <property type="entry name" value="Mito_RNA_Proc_CCM1"/>
</dbReference>
<dbReference type="EnsemblPlants" id="KEH43770">
    <property type="protein sequence ID" value="KEH43770"/>
    <property type="gene ID" value="MTR_1g102610"/>
</dbReference>
<comment type="similarity">
    <text evidence="1">Belongs to the PPR family. P subfamily.</text>
</comment>
<sequence>MFSEPSIYDISIIITAYVNAGEVGQVLEMVMLLESMGFYICNPLMFGLTHSKGMLHVRKILEEAKKQDCKLIITLLYHTLIVGYCKLEKFDGALELYILTQMKDFGVSHTNLDEYHKLIHNLRLMDMDCKMAREQLEEMEPMDI</sequence>
<dbReference type="AlphaFoldDB" id="A0A072W0D5"/>
<name>A0A072W0D5_MEDTR</name>
<dbReference type="InterPro" id="IPR002885">
    <property type="entry name" value="PPR_rpt"/>
</dbReference>
<dbReference type="PANTHER" id="PTHR47934:SF20">
    <property type="entry name" value="PPR DOMAIN PROTEIN"/>
    <property type="match status" value="1"/>
</dbReference>
<dbReference type="InterPro" id="IPR011990">
    <property type="entry name" value="TPR-like_helical_dom_sf"/>
</dbReference>
<reference evidence="4" key="3">
    <citation type="submission" date="2015-04" db="UniProtKB">
        <authorList>
            <consortium name="EnsemblPlants"/>
        </authorList>
    </citation>
    <scope>IDENTIFICATION</scope>
    <source>
        <strain evidence="4">cv. Jemalong A17</strain>
    </source>
</reference>
<evidence type="ECO:0000256" key="2">
    <source>
        <dbReference type="ARBA" id="ARBA00022737"/>
    </source>
</evidence>
<dbReference type="EMBL" id="CM001217">
    <property type="protein sequence ID" value="KEH43770.1"/>
    <property type="molecule type" value="Genomic_DNA"/>
</dbReference>
<dbReference type="Proteomes" id="UP000002051">
    <property type="component" value="Unassembled WGS sequence"/>
</dbReference>
<gene>
    <name evidence="3" type="ordered locus">MTR_1g102610</name>
</gene>
<keyword evidence="5" id="KW-1185">Reference proteome</keyword>
<evidence type="ECO:0000256" key="1">
    <source>
        <dbReference type="ARBA" id="ARBA00007626"/>
    </source>
</evidence>
<evidence type="ECO:0000313" key="5">
    <source>
        <dbReference type="Proteomes" id="UP000002051"/>
    </source>
</evidence>
<evidence type="ECO:0000313" key="3">
    <source>
        <dbReference type="EMBL" id="KEH43770.1"/>
    </source>
</evidence>
<dbReference type="Gene3D" id="1.25.40.10">
    <property type="entry name" value="Tetratricopeptide repeat domain"/>
    <property type="match status" value="1"/>
</dbReference>
<proteinExistence type="inferred from homology"/>
<reference evidence="3 5" key="2">
    <citation type="journal article" date="2014" name="BMC Genomics">
        <title>An improved genome release (version Mt4.0) for the model legume Medicago truncatula.</title>
        <authorList>
            <person name="Tang H."/>
            <person name="Krishnakumar V."/>
            <person name="Bidwell S."/>
            <person name="Rosen B."/>
            <person name="Chan A."/>
            <person name="Zhou S."/>
            <person name="Gentzbittel L."/>
            <person name="Childs K.L."/>
            <person name="Yandell M."/>
            <person name="Gundlach H."/>
            <person name="Mayer K.F."/>
            <person name="Schwartz D.C."/>
            <person name="Town C.D."/>
        </authorList>
    </citation>
    <scope>GENOME REANNOTATION</scope>
    <source>
        <strain evidence="3">A17</strain>
        <strain evidence="4 5">cv. Jemalong A17</strain>
    </source>
</reference>
<accession>A0A072W0D5</accession>
<protein>
    <submittedName>
        <fullName evidence="3">PPR containing protein, putative</fullName>
    </submittedName>
</protein>
<dbReference type="PANTHER" id="PTHR47934">
    <property type="entry name" value="PENTATRICOPEPTIDE REPEAT-CONTAINING PROTEIN PET309, MITOCHONDRIAL"/>
    <property type="match status" value="1"/>
</dbReference>
<reference evidence="3 5" key="1">
    <citation type="journal article" date="2011" name="Nature">
        <title>The Medicago genome provides insight into the evolution of rhizobial symbioses.</title>
        <authorList>
            <person name="Young N.D."/>
            <person name="Debelle F."/>
            <person name="Oldroyd G.E."/>
            <person name="Geurts R."/>
            <person name="Cannon S.B."/>
            <person name="Udvardi M.K."/>
            <person name="Benedito V.A."/>
            <person name="Mayer K.F."/>
            <person name="Gouzy J."/>
            <person name="Schoof H."/>
            <person name="Van de Peer Y."/>
            <person name="Proost S."/>
            <person name="Cook D.R."/>
            <person name="Meyers B.C."/>
            <person name="Spannagl M."/>
            <person name="Cheung F."/>
            <person name="De Mita S."/>
            <person name="Krishnakumar V."/>
            <person name="Gundlach H."/>
            <person name="Zhou S."/>
            <person name="Mudge J."/>
            <person name="Bharti A.K."/>
            <person name="Murray J.D."/>
            <person name="Naoumkina M.A."/>
            <person name="Rosen B."/>
            <person name="Silverstein K.A."/>
            <person name="Tang H."/>
            <person name="Rombauts S."/>
            <person name="Zhao P.X."/>
            <person name="Zhou P."/>
            <person name="Barbe V."/>
            <person name="Bardou P."/>
            <person name="Bechner M."/>
            <person name="Bellec A."/>
            <person name="Berger A."/>
            <person name="Berges H."/>
            <person name="Bidwell S."/>
            <person name="Bisseling T."/>
            <person name="Choisne N."/>
            <person name="Couloux A."/>
            <person name="Denny R."/>
            <person name="Deshpande S."/>
            <person name="Dai X."/>
            <person name="Doyle J.J."/>
            <person name="Dudez A.M."/>
            <person name="Farmer A.D."/>
            <person name="Fouteau S."/>
            <person name="Franken C."/>
            <person name="Gibelin C."/>
            <person name="Gish J."/>
            <person name="Goldstein S."/>
            <person name="Gonzalez A.J."/>
            <person name="Green P.J."/>
            <person name="Hallab A."/>
            <person name="Hartog M."/>
            <person name="Hua A."/>
            <person name="Humphray S.J."/>
            <person name="Jeong D.H."/>
            <person name="Jing Y."/>
            <person name="Jocker A."/>
            <person name="Kenton S.M."/>
            <person name="Kim D.J."/>
            <person name="Klee K."/>
            <person name="Lai H."/>
            <person name="Lang C."/>
            <person name="Lin S."/>
            <person name="Macmil S.L."/>
            <person name="Magdelenat G."/>
            <person name="Matthews L."/>
            <person name="McCorrison J."/>
            <person name="Monaghan E.L."/>
            <person name="Mun J.H."/>
            <person name="Najar F.Z."/>
            <person name="Nicholson C."/>
            <person name="Noirot C."/>
            <person name="O'Bleness M."/>
            <person name="Paule C.R."/>
            <person name="Poulain J."/>
            <person name="Prion F."/>
            <person name="Qin B."/>
            <person name="Qu C."/>
            <person name="Retzel E.F."/>
            <person name="Riddle C."/>
            <person name="Sallet E."/>
            <person name="Samain S."/>
            <person name="Samson N."/>
            <person name="Sanders I."/>
            <person name="Saurat O."/>
            <person name="Scarpelli C."/>
            <person name="Schiex T."/>
            <person name="Segurens B."/>
            <person name="Severin A.J."/>
            <person name="Sherrier D.J."/>
            <person name="Shi R."/>
            <person name="Sims S."/>
            <person name="Singer S.R."/>
            <person name="Sinharoy S."/>
            <person name="Sterck L."/>
            <person name="Viollet A."/>
            <person name="Wang B.B."/>
            <person name="Wang K."/>
            <person name="Wang M."/>
            <person name="Wang X."/>
            <person name="Warfsmann J."/>
            <person name="Weissenbach J."/>
            <person name="White D.D."/>
            <person name="White J.D."/>
            <person name="Wiley G.B."/>
            <person name="Wincker P."/>
            <person name="Xing Y."/>
            <person name="Yang L."/>
            <person name="Yao Z."/>
            <person name="Ying F."/>
            <person name="Zhai J."/>
            <person name="Zhou L."/>
            <person name="Zuber A."/>
            <person name="Denarie J."/>
            <person name="Dixon R.A."/>
            <person name="May G.D."/>
            <person name="Schwartz D.C."/>
            <person name="Rogers J."/>
            <person name="Quetier F."/>
            <person name="Town C.D."/>
            <person name="Roe B.A."/>
        </authorList>
    </citation>
    <scope>NUCLEOTIDE SEQUENCE [LARGE SCALE GENOMIC DNA]</scope>
    <source>
        <strain evidence="3">A17</strain>
        <strain evidence="4 5">cv. Jemalong A17</strain>
    </source>
</reference>
<keyword evidence="2" id="KW-0677">Repeat</keyword>
<dbReference type="NCBIfam" id="TIGR00756">
    <property type="entry name" value="PPR"/>
    <property type="match status" value="1"/>
</dbReference>
<organism evidence="3 5">
    <name type="scientific">Medicago truncatula</name>
    <name type="common">Barrel medic</name>
    <name type="synonym">Medicago tribuloides</name>
    <dbReference type="NCBI Taxonomy" id="3880"/>
    <lineage>
        <taxon>Eukaryota</taxon>
        <taxon>Viridiplantae</taxon>
        <taxon>Streptophyta</taxon>
        <taxon>Embryophyta</taxon>
        <taxon>Tracheophyta</taxon>
        <taxon>Spermatophyta</taxon>
        <taxon>Magnoliopsida</taxon>
        <taxon>eudicotyledons</taxon>
        <taxon>Gunneridae</taxon>
        <taxon>Pentapetalae</taxon>
        <taxon>rosids</taxon>
        <taxon>fabids</taxon>
        <taxon>Fabales</taxon>
        <taxon>Fabaceae</taxon>
        <taxon>Papilionoideae</taxon>
        <taxon>50 kb inversion clade</taxon>
        <taxon>NPAAA clade</taxon>
        <taxon>Hologalegina</taxon>
        <taxon>IRL clade</taxon>
        <taxon>Trifolieae</taxon>
        <taxon>Medicago</taxon>
    </lineage>
</organism>
<dbReference type="HOGENOM" id="CLU_1799321_0_0_1"/>
<evidence type="ECO:0000313" key="4">
    <source>
        <dbReference type="EnsemblPlants" id="KEH43770"/>
    </source>
</evidence>
<dbReference type="STRING" id="3880.A0A072W0D5"/>